<dbReference type="GO" id="GO:0005829">
    <property type="term" value="C:cytosol"/>
    <property type="evidence" value="ECO:0007669"/>
    <property type="project" value="TreeGrafter"/>
</dbReference>
<keyword evidence="3 5" id="KW-0378">Hydrolase</keyword>
<dbReference type="FunFam" id="3.20.20.140:FF:000005">
    <property type="entry name" value="TatD family hydrolase"/>
    <property type="match status" value="1"/>
</dbReference>
<dbReference type="EMBL" id="JACHGY010000001">
    <property type="protein sequence ID" value="MBB6431064.1"/>
    <property type="molecule type" value="Genomic_DNA"/>
</dbReference>
<accession>A0A7X0HAZ1</accession>
<dbReference type="PANTHER" id="PTHR46124:SF2">
    <property type="entry name" value="D-AMINOACYL-TRNA DEACYLASE"/>
    <property type="match status" value="1"/>
</dbReference>
<feature type="binding site" evidence="4">
    <location>
        <position position="5"/>
    </location>
    <ligand>
        <name>a divalent metal cation</name>
        <dbReference type="ChEBI" id="CHEBI:60240"/>
        <label>1</label>
    </ligand>
</feature>
<dbReference type="PIRSF" id="PIRSF005902">
    <property type="entry name" value="DNase_TatD"/>
    <property type="match status" value="1"/>
</dbReference>
<feature type="binding site" evidence="4">
    <location>
        <position position="209"/>
    </location>
    <ligand>
        <name>a divalent metal cation</name>
        <dbReference type="ChEBI" id="CHEBI:60240"/>
        <label>1</label>
    </ligand>
</feature>
<keyword evidence="2 4" id="KW-0479">Metal-binding</keyword>
<feature type="binding site" evidence="4">
    <location>
        <position position="7"/>
    </location>
    <ligand>
        <name>a divalent metal cation</name>
        <dbReference type="ChEBI" id="CHEBI:60240"/>
        <label>1</label>
    </ligand>
</feature>
<organism evidence="5 6">
    <name type="scientific">Algisphaera agarilytica</name>
    <dbReference type="NCBI Taxonomy" id="1385975"/>
    <lineage>
        <taxon>Bacteria</taxon>
        <taxon>Pseudomonadati</taxon>
        <taxon>Planctomycetota</taxon>
        <taxon>Phycisphaerae</taxon>
        <taxon>Phycisphaerales</taxon>
        <taxon>Phycisphaeraceae</taxon>
        <taxon>Algisphaera</taxon>
    </lineage>
</organism>
<evidence type="ECO:0000256" key="3">
    <source>
        <dbReference type="ARBA" id="ARBA00022801"/>
    </source>
</evidence>
<reference evidence="5 6" key="1">
    <citation type="submission" date="2020-08" db="EMBL/GenBank/DDBJ databases">
        <title>Genomic Encyclopedia of Type Strains, Phase IV (KMG-IV): sequencing the most valuable type-strain genomes for metagenomic binning, comparative biology and taxonomic classification.</title>
        <authorList>
            <person name="Goeker M."/>
        </authorList>
    </citation>
    <scope>NUCLEOTIDE SEQUENCE [LARGE SCALE GENOMIC DNA]</scope>
    <source>
        <strain evidence="5 6">DSM 103725</strain>
    </source>
</reference>
<gene>
    <name evidence="5" type="ORF">HNQ40_002870</name>
</gene>
<protein>
    <submittedName>
        <fullName evidence="5">TatD DNase family protein</fullName>
        <ecNumber evidence="5">3.1.21.-</ecNumber>
    </submittedName>
</protein>
<dbReference type="PANTHER" id="PTHR46124">
    <property type="entry name" value="D-AMINOACYL-TRNA DEACYLASE"/>
    <property type="match status" value="1"/>
</dbReference>
<dbReference type="GO" id="GO:0004536">
    <property type="term" value="F:DNA nuclease activity"/>
    <property type="evidence" value="ECO:0007669"/>
    <property type="project" value="InterPro"/>
</dbReference>
<dbReference type="AlphaFoldDB" id="A0A7X0HAZ1"/>
<dbReference type="CDD" id="cd01310">
    <property type="entry name" value="TatD_DNAse"/>
    <property type="match status" value="1"/>
</dbReference>
<dbReference type="Proteomes" id="UP000541810">
    <property type="component" value="Unassembled WGS sequence"/>
</dbReference>
<feature type="binding site" evidence="4">
    <location>
        <position position="134"/>
    </location>
    <ligand>
        <name>a divalent metal cation</name>
        <dbReference type="ChEBI" id="CHEBI:60240"/>
        <label>2</label>
    </ligand>
</feature>
<comment type="similarity">
    <text evidence="1">Belongs to the metallo-dependent hydrolases superfamily. TatD-type hydrolase family.</text>
</comment>
<dbReference type="InterPro" id="IPR015991">
    <property type="entry name" value="TatD/YcfH-like"/>
</dbReference>
<dbReference type="GO" id="GO:0016788">
    <property type="term" value="F:hydrolase activity, acting on ester bonds"/>
    <property type="evidence" value="ECO:0007669"/>
    <property type="project" value="InterPro"/>
</dbReference>
<evidence type="ECO:0000313" key="5">
    <source>
        <dbReference type="EMBL" id="MBB6431064.1"/>
    </source>
</evidence>
<dbReference type="Pfam" id="PF01026">
    <property type="entry name" value="TatD_DNase"/>
    <property type="match status" value="1"/>
</dbReference>
<dbReference type="EC" id="3.1.21.-" evidence="5"/>
<evidence type="ECO:0000313" key="6">
    <source>
        <dbReference type="Proteomes" id="UP000541810"/>
    </source>
</evidence>
<evidence type="ECO:0000256" key="1">
    <source>
        <dbReference type="ARBA" id="ARBA00009275"/>
    </source>
</evidence>
<dbReference type="InterPro" id="IPR032466">
    <property type="entry name" value="Metal_Hydrolase"/>
</dbReference>
<dbReference type="SUPFAM" id="SSF51556">
    <property type="entry name" value="Metallo-dependent hydrolases"/>
    <property type="match status" value="1"/>
</dbReference>
<dbReference type="GO" id="GO:0046872">
    <property type="term" value="F:metal ion binding"/>
    <property type="evidence" value="ECO:0007669"/>
    <property type="project" value="UniProtKB-KW"/>
</dbReference>
<dbReference type="NCBIfam" id="TIGR00010">
    <property type="entry name" value="YchF/TatD family DNA exonuclease"/>
    <property type="match status" value="1"/>
</dbReference>
<proteinExistence type="inferred from homology"/>
<keyword evidence="6" id="KW-1185">Reference proteome</keyword>
<evidence type="ECO:0000256" key="4">
    <source>
        <dbReference type="PIRSR" id="PIRSR005902-1"/>
    </source>
</evidence>
<feature type="binding site" evidence="4">
    <location>
        <position position="159"/>
    </location>
    <ligand>
        <name>a divalent metal cation</name>
        <dbReference type="ChEBI" id="CHEBI:60240"/>
        <label>2</label>
    </ligand>
</feature>
<comment type="caution">
    <text evidence="5">The sequence shown here is derived from an EMBL/GenBank/DDBJ whole genome shotgun (WGS) entry which is preliminary data.</text>
</comment>
<dbReference type="RefSeq" id="WP_184678560.1">
    <property type="nucleotide sequence ID" value="NZ_JACHGY010000001.1"/>
</dbReference>
<feature type="binding site" evidence="4">
    <location>
        <position position="93"/>
    </location>
    <ligand>
        <name>a divalent metal cation</name>
        <dbReference type="ChEBI" id="CHEBI:60240"/>
        <label>1</label>
    </ligand>
</feature>
<sequence>MIDTHCHLTYDGLHERVDSVIEAAQRNGVDRMITVGTTPNDAAKAAALAERFDNVFFTAGLHPGYSGNVTDHAALKDGLRQLLAHPRVVAVGEMGLDQHYPDPPMSSQRPAFAAQLELMNEHAEQGNPFPGVIHNRKATDETLAMIHDHGVPGERLVFHCFTGSVEEVEQILAIGAMVSFTGITTFKGAASVAEASDRVPLDRLMIETDSPYLTPAPYRKVKTNEPKFVRHVAEFLAERRGLSLREFVAAVDANAERFFRLPEVTA</sequence>
<name>A0A7X0HAZ1_9BACT</name>
<dbReference type="InterPro" id="IPR001130">
    <property type="entry name" value="TatD-like"/>
</dbReference>
<evidence type="ECO:0000256" key="2">
    <source>
        <dbReference type="ARBA" id="ARBA00022723"/>
    </source>
</evidence>
<dbReference type="Gene3D" id="3.20.20.140">
    <property type="entry name" value="Metal-dependent hydrolases"/>
    <property type="match status" value="1"/>
</dbReference>